<dbReference type="GO" id="GO:0008757">
    <property type="term" value="F:S-adenosylmethionine-dependent methyltransferase activity"/>
    <property type="evidence" value="ECO:0007669"/>
    <property type="project" value="InterPro"/>
</dbReference>
<dbReference type="AlphaFoldDB" id="A8HVR6"/>
<dbReference type="Pfam" id="PF08241">
    <property type="entry name" value="Methyltransf_11"/>
    <property type="match status" value="1"/>
</dbReference>
<gene>
    <name evidence="2" type="ordered locus">AZC_4349</name>
</gene>
<evidence type="ECO:0000313" key="3">
    <source>
        <dbReference type="Proteomes" id="UP000000270"/>
    </source>
</evidence>
<dbReference type="Gene3D" id="3.40.50.150">
    <property type="entry name" value="Vaccinia Virus protein VP39"/>
    <property type="match status" value="1"/>
</dbReference>
<proteinExistence type="predicted"/>
<dbReference type="SUPFAM" id="SSF53335">
    <property type="entry name" value="S-adenosyl-L-methionine-dependent methyltransferases"/>
    <property type="match status" value="1"/>
</dbReference>
<reference evidence="2 3" key="5">
    <citation type="journal article" date="2010" name="Appl. Environ. Microbiol.">
        <title>phrR-like gene praR of Azorhizobium caulinodans ORS571 is essential for symbiosis with Sesbania rostrata and is involved in expression of reb genes.</title>
        <authorList>
            <person name="Akiba N."/>
            <person name="Aono T."/>
            <person name="Toyazaki H."/>
            <person name="Sato S."/>
            <person name="Oyaizu H."/>
        </authorList>
    </citation>
    <scope>NUCLEOTIDE SEQUENCE [LARGE SCALE GENOMIC DNA]</scope>
    <source>
        <strain evidence="3">ATCC 43989 / DSM 5975 / JCM 20966 / LMG 6465 / NBRC 14845 / NCIMB 13405 / ORS 571</strain>
    </source>
</reference>
<accession>A8HVR6</accession>
<reference evidence="2 3" key="6">
    <citation type="journal article" date="2011" name="Appl. Environ. Microbiol.">
        <title>Involvement of the azorhizobial chromosome partition gene (parA) in the onset of bacteroid differentiation during Sesbania rostrata stem nodule development.</title>
        <authorList>
            <person name="Liu CT."/>
            <person name="Lee KB."/>
            <person name="Wang YS."/>
            <person name="Peng MH."/>
            <person name="Lee KT."/>
            <person name="Suzuki S."/>
            <person name="Suzuki T."/>
            <person name="Oyaizu H."/>
        </authorList>
    </citation>
    <scope>NUCLEOTIDE SEQUENCE [LARGE SCALE GENOMIC DNA]</scope>
    <source>
        <strain evidence="3">ATCC 43989 / DSM 5975 / JCM 20966 / LMG 6465 / NBRC 14845 / NCIMB 13405 / ORS 571</strain>
    </source>
</reference>
<reference evidence="2 3" key="3">
    <citation type="journal article" date="2008" name="BMC Genomics">
        <title>The genome of the versatile nitrogen fixer Azorhizobium caulinodans ORS571.</title>
        <authorList>
            <person name="Lee KB."/>
            <person name="Backer P.D."/>
            <person name="Aono T."/>
            <person name="Liu CT."/>
            <person name="Suzuki S."/>
            <person name="Suzuki T."/>
            <person name="Kaneko T."/>
            <person name="Yamada M."/>
            <person name="Tabata S."/>
            <person name="Kupfer D.M."/>
            <person name="Najar F.Z."/>
            <person name="Wiley G.B."/>
            <person name="Roe B."/>
            <person name="Binnewies T.T."/>
            <person name="Ussery D.W."/>
            <person name="D'Haeze W."/>
            <person name="Herder J.D."/>
            <person name="Gevers D."/>
            <person name="Vereecke D."/>
            <person name="Holsters M."/>
            <person name="Oyaizu H."/>
        </authorList>
    </citation>
    <scope>NUCLEOTIDE SEQUENCE [LARGE SCALE GENOMIC DNA]</scope>
    <source>
        <strain evidence="3">ATCC 43989 / DSM 5975 / JCM 20966 / LMG 6465 / NBRC 14845 / NCIMB 13405 / ORS 571</strain>
    </source>
</reference>
<dbReference type="STRING" id="438753.AZC_4349"/>
<dbReference type="InterPro" id="IPR029063">
    <property type="entry name" value="SAM-dependent_MTases_sf"/>
</dbReference>
<reference evidence="2 3" key="1">
    <citation type="journal article" date="2007" name="Appl. Environ. Microbiol.">
        <title>Rhizobial factors required for stem nodule maturation and maintenance in Sesbania rostrata-Azorhizobium caulinodans ORS571 symbiosis.</title>
        <authorList>
            <person name="Suzuki S."/>
            <person name="Aono T."/>
            <person name="Lee KB."/>
            <person name="Suzuki T."/>
            <person name="Liu CT."/>
            <person name="Miwa H."/>
            <person name="Wakao S."/>
            <person name="Iki T."/>
            <person name="Oyaizu H."/>
        </authorList>
    </citation>
    <scope>NUCLEOTIDE SEQUENCE [LARGE SCALE GENOMIC DNA]</scope>
    <source>
        <strain evidence="3">ATCC 43989 / DSM 5975 / JCM 20966 / LMG 6465 / NBRC 14845 / NCIMB 13405 / ORS 571</strain>
    </source>
</reference>
<dbReference type="EMBL" id="AP009384">
    <property type="protein sequence ID" value="BAF90347.1"/>
    <property type="molecule type" value="Genomic_DNA"/>
</dbReference>
<reference evidence="2 3" key="4">
    <citation type="journal article" date="2009" name="Appl. Environ. Microbiol.">
        <title>Comparative genome-wide transcriptional profiling of Azorhizobium caulinodans ORS571 grown under free-living and symbiotic conditions.</title>
        <authorList>
            <person name="Tsukada S."/>
            <person name="Aono T."/>
            <person name="Akiba N."/>
            <person name="Lee KB."/>
            <person name="Liu CT."/>
            <person name="Toyazaki H."/>
            <person name="Oyaizu H."/>
        </authorList>
    </citation>
    <scope>NUCLEOTIDE SEQUENCE [LARGE SCALE GENOMIC DNA]</scope>
    <source>
        <strain evidence="3">ATCC 43989 / DSM 5975 / JCM 20966 / LMG 6465 / NBRC 14845 / NCIMB 13405 / ORS 571</strain>
    </source>
</reference>
<dbReference type="PANTHER" id="PTHR43591">
    <property type="entry name" value="METHYLTRANSFERASE"/>
    <property type="match status" value="1"/>
</dbReference>
<protein>
    <submittedName>
        <fullName evidence="2">Putative phosphatidylethanolamine-N-methyltransferase</fullName>
    </submittedName>
</protein>
<dbReference type="GO" id="GO:0032259">
    <property type="term" value="P:methylation"/>
    <property type="evidence" value="ECO:0007669"/>
    <property type="project" value="UniProtKB-KW"/>
</dbReference>
<dbReference type="CDD" id="cd02440">
    <property type="entry name" value="AdoMet_MTases"/>
    <property type="match status" value="1"/>
</dbReference>
<evidence type="ECO:0000259" key="1">
    <source>
        <dbReference type="Pfam" id="PF08241"/>
    </source>
</evidence>
<sequence length="216" mass="23613">MCGMAVQYDLEGQKRAYAKWAPIYDKVYVKLLADAQRKAATAAAACGSDILEVGVGTGLVLPYYPPHCRVTGIDLSFDMLEKAMEKKVDRKLSHVGLLASMDACALGFPDARFDAITVPFVITLVPNPEKALDEMRRVLKPGGEIIIASKLGADAGPTMHVESMLAPMMKKVGWSIAFKASRLRNWAATHPDMSVIDISPVFPVGFFKMVRIKKAR</sequence>
<dbReference type="HOGENOM" id="CLU_037990_7_0_5"/>
<reference evidence="3" key="2">
    <citation type="submission" date="2007-04" db="EMBL/GenBank/DDBJ databases">
        <title>Complete genome sequence of the nitrogen-fixing bacterium Azorhizobium caulinodans ORS571.</title>
        <authorList>
            <person name="Lee K.B."/>
            <person name="Backer P.D."/>
            <person name="Aono T."/>
            <person name="Liu C.T."/>
            <person name="Suzuki S."/>
            <person name="Suzuki T."/>
            <person name="Kaneko T."/>
            <person name="Yamada M."/>
            <person name="Tabata S."/>
            <person name="Kupfer D.M."/>
            <person name="Najar F.Z."/>
            <person name="Wiley G.B."/>
            <person name="Roe B."/>
            <person name="Binnewies T."/>
            <person name="Ussery D."/>
            <person name="Vereecke D."/>
            <person name="Gevers D."/>
            <person name="Holsters M."/>
            <person name="Oyaizu H."/>
        </authorList>
    </citation>
    <scope>NUCLEOTIDE SEQUENCE [LARGE SCALE GENOMIC DNA]</scope>
    <source>
        <strain evidence="3">ATCC 43989 / DSM 5975 / JCM 20966 / LMG 6465 / NBRC 14845 / NCIMB 13405 / ORS 571</strain>
    </source>
</reference>
<dbReference type="Proteomes" id="UP000000270">
    <property type="component" value="Chromosome"/>
</dbReference>
<keyword evidence="2" id="KW-0489">Methyltransferase</keyword>
<feature type="domain" description="Methyltransferase type 11" evidence="1">
    <location>
        <begin position="51"/>
        <end position="147"/>
    </location>
</feature>
<dbReference type="KEGG" id="azc:AZC_4349"/>
<name>A8HVR6_AZOC5</name>
<dbReference type="InterPro" id="IPR013216">
    <property type="entry name" value="Methyltransf_11"/>
</dbReference>
<dbReference type="PANTHER" id="PTHR43591:SF110">
    <property type="entry name" value="RHODANESE DOMAIN-CONTAINING PROTEIN"/>
    <property type="match status" value="1"/>
</dbReference>
<keyword evidence="3" id="KW-1185">Reference proteome</keyword>
<evidence type="ECO:0000313" key="2">
    <source>
        <dbReference type="EMBL" id="BAF90347.1"/>
    </source>
</evidence>
<dbReference type="eggNOG" id="COG2226">
    <property type="taxonomic scope" value="Bacteria"/>
</dbReference>
<keyword evidence="2" id="KW-0808">Transferase</keyword>
<organism evidence="2 3">
    <name type="scientific">Azorhizobium caulinodans (strain ATCC 43989 / DSM 5975 / JCM 20966 / LMG 6465 / NBRC 14845 / NCIMB 13405 / ORS 571)</name>
    <dbReference type="NCBI Taxonomy" id="438753"/>
    <lineage>
        <taxon>Bacteria</taxon>
        <taxon>Pseudomonadati</taxon>
        <taxon>Pseudomonadota</taxon>
        <taxon>Alphaproteobacteria</taxon>
        <taxon>Hyphomicrobiales</taxon>
        <taxon>Xanthobacteraceae</taxon>
        <taxon>Azorhizobium</taxon>
    </lineage>
</organism>